<name>A0A1S8R2C3_CLOBE</name>
<protein>
    <submittedName>
        <fullName evidence="1">Uncharacterized protein</fullName>
    </submittedName>
</protein>
<dbReference type="GeneID" id="66344235"/>
<gene>
    <name evidence="2" type="ORF">BCD95_004566</name>
    <name evidence="1" type="ORF">DFH45_000718</name>
</gene>
<dbReference type="EMBL" id="JABSXK010000001">
    <property type="protein sequence ID" value="NRV07755.1"/>
    <property type="molecule type" value="Genomic_DNA"/>
</dbReference>
<accession>A0A1S8R2C3</accession>
<comment type="caution">
    <text evidence="1">The sequence shown here is derived from an EMBL/GenBank/DDBJ whole genome shotgun (WGS) entry which is preliminary data.</text>
</comment>
<dbReference type="AlphaFoldDB" id="A0A1S8R2C3"/>
<sequence>MKNKPYDKRNSISSLGSDLTTAIQNFHYSGEEIKKITNKKDNKIER</sequence>
<evidence type="ECO:0000313" key="1">
    <source>
        <dbReference type="EMBL" id="NRV07755.1"/>
    </source>
</evidence>
<organism evidence="1 3">
    <name type="scientific">Clostridium beijerinckii</name>
    <name type="common">Clostridium MP</name>
    <dbReference type="NCBI Taxonomy" id="1520"/>
    <lineage>
        <taxon>Bacteria</taxon>
        <taxon>Bacillati</taxon>
        <taxon>Bacillota</taxon>
        <taxon>Clostridia</taxon>
        <taxon>Eubacteriales</taxon>
        <taxon>Clostridiaceae</taxon>
        <taxon>Clostridium</taxon>
    </lineage>
</organism>
<dbReference type="Proteomes" id="UP000821656">
    <property type="component" value="Unassembled WGS sequence"/>
</dbReference>
<dbReference type="EMBL" id="JABTDW010000001">
    <property type="protein sequence ID" value="NSB16307.1"/>
    <property type="molecule type" value="Genomic_DNA"/>
</dbReference>
<evidence type="ECO:0000313" key="2">
    <source>
        <dbReference type="EMBL" id="NSB16307.1"/>
    </source>
</evidence>
<evidence type="ECO:0000313" key="3">
    <source>
        <dbReference type="Proteomes" id="UP000821656"/>
    </source>
</evidence>
<dbReference type="RefSeq" id="WP_017210004.1">
    <property type="nucleotide sequence ID" value="NZ_BKAK01000002.1"/>
</dbReference>
<proteinExistence type="predicted"/>
<dbReference type="Proteomes" id="UP000822184">
    <property type="component" value="Unassembled WGS sequence"/>
</dbReference>
<reference evidence="1" key="1">
    <citation type="submission" date="2020-05" db="EMBL/GenBank/DDBJ databases">
        <title>Genomic insights into acetone-butanol-ethanol (ABE) fermentation by sequencing solventogenic clostridia strains.</title>
        <authorList>
            <person name="Brown S."/>
        </authorList>
    </citation>
    <scope>NUCLEOTIDE SEQUENCE</scope>
    <source>
        <strain evidence="2">DJ123</strain>
        <strain evidence="1">DJ126</strain>
    </source>
</reference>